<evidence type="ECO:0000256" key="1">
    <source>
        <dbReference type="ARBA" id="ARBA00004123"/>
    </source>
</evidence>
<accession>A0ABD3JPD8</accession>
<dbReference type="InterPro" id="IPR049808">
    <property type="entry name" value="CONSTANS-like_Bbox1"/>
</dbReference>
<dbReference type="GO" id="GO:0005634">
    <property type="term" value="C:nucleus"/>
    <property type="evidence" value="ECO:0007669"/>
    <property type="project" value="UniProtKB-SubCell"/>
</dbReference>
<evidence type="ECO:0000256" key="6">
    <source>
        <dbReference type="ARBA" id="ARBA00022833"/>
    </source>
</evidence>
<keyword evidence="7 9" id="KW-0539">Nucleus</keyword>
<evidence type="ECO:0000256" key="10">
    <source>
        <dbReference type="SAM" id="MobiDB-lite"/>
    </source>
</evidence>
<dbReference type="SMART" id="SM00336">
    <property type="entry name" value="BBOX"/>
    <property type="match status" value="1"/>
</dbReference>
<dbReference type="EMBL" id="JBJKBG010000008">
    <property type="protein sequence ID" value="KAL3728517.1"/>
    <property type="molecule type" value="Genomic_DNA"/>
</dbReference>
<keyword evidence="14" id="KW-1185">Reference proteome</keyword>
<proteinExistence type="inferred from homology"/>
<protein>
    <submittedName>
        <fullName evidence="13">Uncharacterized protein</fullName>
    </submittedName>
</protein>
<feature type="domain" description="CCT" evidence="12">
    <location>
        <begin position="381"/>
        <end position="423"/>
    </location>
</feature>
<evidence type="ECO:0000313" key="14">
    <source>
        <dbReference type="Proteomes" id="UP001634007"/>
    </source>
</evidence>
<dbReference type="PANTHER" id="PTHR31717">
    <property type="entry name" value="ZINC FINGER PROTEIN CONSTANS-LIKE 10"/>
    <property type="match status" value="1"/>
</dbReference>
<comment type="similarity">
    <text evidence="2">Belongs to the CONSTANS family.</text>
</comment>
<sequence length="430" mass="46080">MSGPGPRTAAAGDPPSSAAAATPCDFCAGRAAVLYCGADSARLCLPCDRHVHSANLLARRHLRSRICDACSSEAAAALRPADDLALCHDCDLDAHGGGGGGGGGGRDPAEGFSGCPSSLELASLWGVASETWFGVQEMTVPDEEALGSLEEIGKRRGPQCGRRRQAVHRQLMELFERDCSAGGGEGGEDLGPATPNAASAAEKCEAADGGYGGREGSPEGEGTSLESLMMLASQRDWEESVERDMMWDCNPGNQAAQIWDFNSGQLSNHEEPDPVEVEFGTNSEGFMIKNYDELMREVPLSTSKASDDLYHMNCSLAHEAIASLNNILNNPVARHGSATIESDIHSVPKHTSGEPNLLVEHDSATTVATSKADMKLLAQHRGNAMLRYKEKRKTRRFEKHIRYESRKTRADTRKRVKGRFVKASEEAPDG</sequence>
<dbReference type="Pfam" id="PF06203">
    <property type="entry name" value="CCT"/>
    <property type="match status" value="1"/>
</dbReference>
<evidence type="ECO:0000256" key="7">
    <source>
        <dbReference type="ARBA" id="ARBA00023242"/>
    </source>
</evidence>
<evidence type="ECO:0000259" key="12">
    <source>
        <dbReference type="PROSITE" id="PS51017"/>
    </source>
</evidence>
<evidence type="ECO:0000313" key="13">
    <source>
        <dbReference type="EMBL" id="KAL3728517.1"/>
    </source>
</evidence>
<dbReference type="PANTHER" id="PTHR31717:SF45">
    <property type="entry name" value="ZINC FINGER PROTEIN CONSTANS-LIKE 14-RELATED"/>
    <property type="match status" value="1"/>
</dbReference>
<dbReference type="CDD" id="cd19821">
    <property type="entry name" value="Bbox1_BBX-like"/>
    <property type="match status" value="1"/>
</dbReference>
<evidence type="ECO:0000256" key="8">
    <source>
        <dbReference type="PROSITE-ProRule" id="PRU00024"/>
    </source>
</evidence>
<comment type="subcellular location">
    <subcellularLocation>
        <location evidence="1 9">Nucleus</location>
    </subcellularLocation>
</comment>
<reference evidence="13 14" key="1">
    <citation type="submission" date="2024-11" db="EMBL/GenBank/DDBJ databases">
        <title>Chromosome-level genome assembly of Eucalyptus globulus Labill. provides insights into its genome evolution.</title>
        <authorList>
            <person name="Li X."/>
        </authorList>
    </citation>
    <scope>NUCLEOTIDE SEQUENCE [LARGE SCALE GENOMIC DNA]</scope>
    <source>
        <strain evidence="13">CL2024</strain>
        <tissue evidence="13">Fresh tender leaves</tissue>
    </source>
</reference>
<organism evidence="13 14">
    <name type="scientific">Eucalyptus globulus</name>
    <name type="common">Tasmanian blue gum</name>
    <dbReference type="NCBI Taxonomy" id="34317"/>
    <lineage>
        <taxon>Eukaryota</taxon>
        <taxon>Viridiplantae</taxon>
        <taxon>Streptophyta</taxon>
        <taxon>Embryophyta</taxon>
        <taxon>Tracheophyta</taxon>
        <taxon>Spermatophyta</taxon>
        <taxon>Magnoliopsida</taxon>
        <taxon>eudicotyledons</taxon>
        <taxon>Gunneridae</taxon>
        <taxon>Pentapetalae</taxon>
        <taxon>rosids</taxon>
        <taxon>malvids</taxon>
        <taxon>Myrtales</taxon>
        <taxon>Myrtaceae</taxon>
        <taxon>Myrtoideae</taxon>
        <taxon>Eucalypteae</taxon>
        <taxon>Eucalyptus</taxon>
    </lineage>
</organism>
<dbReference type="PROSITE" id="PS51017">
    <property type="entry name" value="CCT"/>
    <property type="match status" value="1"/>
</dbReference>
<dbReference type="AlphaFoldDB" id="A0ABD3JPD8"/>
<dbReference type="PROSITE" id="PS50119">
    <property type="entry name" value="ZF_BBOX"/>
    <property type="match status" value="1"/>
</dbReference>
<gene>
    <name evidence="13" type="ORF">ACJRO7_033152</name>
</gene>
<keyword evidence="6" id="KW-0862">Zinc</keyword>
<evidence type="ECO:0000256" key="3">
    <source>
        <dbReference type="ARBA" id="ARBA00022723"/>
    </source>
</evidence>
<dbReference type="Proteomes" id="UP001634007">
    <property type="component" value="Unassembled WGS sequence"/>
</dbReference>
<name>A0ABD3JPD8_EUCGL</name>
<evidence type="ECO:0000256" key="4">
    <source>
        <dbReference type="ARBA" id="ARBA00022737"/>
    </source>
</evidence>
<evidence type="ECO:0000256" key="9">
    <source>
        <dbReference type="PROSITE-ProRule" id="PRU00357"/>
    </source>
</evidence>
<feature type="region of interest" description="Disordered" evidence="10">
    <location>
        <begin position="405"/>
        <end position="430"/>
    </location>
</feature>
<keyword evidence="4" id="KW-0677">Repeat</keyword>
<evidence type="ECO:0000256" key="2">
    <source>
        <dbReference type="ARBA" id="ARBA00010024"/>
    </source>
</evidence>
<keyword evidence="5 8" id="KW-0863">Zinc-finger</keyword>
<feature type="domain" description="B box-type" evidence="11">
    <location>
        <begin position="19"/>
        <end position="66"/>
    </location>
</feature>
<comment type="caution">
    <text evidence="13">The sequence shown here is derived from an EMBL/GenBank/DDBJ whole genome shotgun (WGS) entry which is preliminary data.</text>
</comment>
<dbReference type="InterPro" id="IPR010402">
    <property type="entry name" value="CCT_domain"/>
</dbReference>
<evidence type="ECO:0000256" key="5">
    <source>
        <dbReference type="ARBA" id="ARBA00022771"/>
    </source>
</evidence>
<keyword evidence="3" id="KW-0479">Metal-binding</keyword>
<evidence type="ECO:0000259" key="11">
    <source>
        <dbReference type="PROSITE" id="PS50119"/>
    </source>
</evidence>
<dbReference type="InterPro" id="IPR000315">
    <property type="entry name" value="Znf_B-box"/>
</dbReference>
<dbReference type="GO" id="GO:0006355">
    <property type="term" value="P:regulation of DNA-templated transcription"/>
    <property type="evidence" value="ECO:0007669"/>
    <property type="project" value="UniProtKB-ARBA"/>
</dbReference>
<dbReference type="GO" id="GO:0008270">
    <property type="term" value="F:zinc ion binding"/>
    <property type="evidence" value="ECO:0007669"/>
    <property type="project" value="UniProtKB-KW"/>
</dbReference>
<feature type="region of interest" description="Disordered" evidence="10">
    <location>
        <begin position="179"/>
        <end position="222"/>
    </location>
</feature>